<keyword evidence="2" id="KW-1185">Reference proteome</keyword>
<keyword evidence="1" id="KW-0418">Kinase</keyword>
<evidence type="ECO:0000313" key="2">
    <source>
        <dbReference type="Proteomes" id="UP000327157"/>
    </source>
</evidence>
<dbReference type="Proteomes" id="UP000327157">
    <property type="component" value="Chromosome 14"/>
</dbReference>
<sequence>MLEEAQIPRKLVRRKVEGSKANEVRQTGRNFPGIPVVSEVENLKLPAVNNLRWDFVNEVVVNKRDLFELGEPP</sequence>
<evidence type="ECO:0000313" key="1">
    <source>
        <dbReference type="EMBL" id="KAB2609232.1"/>
    </source>
</evidence>
<keyword evidence="1" id="KW-0808">Transferase</keyword>
<reference evidence="1 2" key="3">
    <citation type="submission" date="2019-11" db="EMBL/GenBank/DDBJ databases">
        <title>A de novo genome assembly of a pear dwarfing rootstock.</title>
        <authorList>
            <person name="Wang F."/>
            <person name="Wang J."/>
            <person name="Li S."/>
            <person name="Zhang Y."/>
            <person name="Fang M."/>
            <person name="Ma L."/>
            <person name="Zhao Y."/>
            <person name="Jiang S."/>
        </authorList>
    </citation>
    <scope>NUCLEOTIDE SEQUENCE [LARGE SCALE GENOMIC DNA]</scope>
    <source>
        <strain evidence="1">S2</strain>
        <tissue evidence="1">Leaf</tissue>
    </source>
</reference>
<reference evidence="1 2" key="1">
    <citation type="submission" date="2019-09" db="EMBL/GenBank/DDBJ databases">
        <authorList>
            <person name="Ou C."/>
        </authorList>
    </citation>
    <scope>NUCLEOTIDE SEQUENCE [LARGE SCALE GENOMIC DNA]</scope>
    <source>
        <strain evidence="1">S2</strain>
        <tissue evidence="1">Leaf</tissue>
    </source>
</reference>
<dbReference type="AlphaFoldDB" id="A0A5N5G752"/>
<reference evidence="2" key="2">
    <citation type="submission" date="2019-10" db="EMBL/GenBank/DDBJ databases">
        <title>A de novo genome assembly of a pear dwarfing rootstock.</title>
        <authorList>
            <person name="Wang F."/>
            <person name="Wang J."/>
            <person name="Li S."/>
            <person name="Zhang Y."/>
            <person name="Fang M."/>
            <person name="Ma L."/>
            <person name="Zhao Y."/>
            <person name="Jiang S."/>
        </authorList>
    </citation>
    <scope>NUCLEOTIDE SEQUENCE [LARGE SCALE GENOMIC DNA]</scope>
</reference>
<organism evidence="1 2">
    <name type="scientific">Pyrus ussuriensis x Pyrus communis</name>
    <dbReference type="NCBI Taxonomy" id="2448454"/>
    <lineage>
        <taxon>Eukaryota</taxon>
        <taxon>Viridiplantae</taxon>
        <taxon>Streptophyta</taxon>
        <taxon>Embryophyta</taxon>
        <taxon>Tracheophyta</taxon>
        <taxon>Spermatophyta</taxon>
        <taxon>Magnoliopsida</taxon>
        <taxon>eudicotyledons</taxon>
        <taxon>Gunneridae</taxon>
        <taxon>Pentapetalae</taxon>
        <taxon>rosids</taxon>
        <taxon>fabids</taxon>
        <taxon>Rosales</taxon>
        <taxon>Rosaceae</taxon>
        <taxon>Amygdaloideae</taxon>
        <taxon>Maleae</taxon>
        <taxon>Pyrus</taxon>
    </lineage>
</organism>
<comment type="caution">
    <text evidence="1">The sequence shown here is derived from an EMBL/GenBank/DDBJ whole genome shotgun (WGS) entry which is preliminary data.</text>
</comment>
<name>A0A5N5G752_9ROSA</name>
<keyword evidence="1" id="KW-0675">Receptor</keyword>
<gene>
    <name evidence="1" type="ORF">D8674_012400</name>
</gene>
<protein>
    <submittedName>
        <fullName evidence="1">Leucine-rich repeat receptor-like serine/threonine/tyrosine-protein kinase SOBIR1</fullName>
    </submittedName>
</protein>
<dbReference type="GO" id="GO:0016301">
    <property type="term" value="F:kinase activity"/>
    <property type="evidence" value="ECO:0007669"/>
    <property type="project" value="UniProtKB-KW"/>
</dbReference>
<accession>A0A5N5G752</accession>
<proteinExistence type="predicted"/>
<dbReference type="EMBL" id="SMOL01000553">
    <property type="protein sequence ID" value="KAB2609232.1"/>
    <property type="molecule type" value="Genomic_DNA"/>
</dbReference>